<evidence type="ECO:0000313" key="3">
    <source>
        <dbReference type="Proteomes" id="UP000323454"/>
    </source>
</evidence>
<dbReference type="EMBL" id="VUOB01000041">
    <property type="protein sequence ID" value="KAA2258830.1"/>
    <property type="molecule type" value="Genomic_DNA"/>
</dbReference>
<protein>
    <submittedName>
        <fullName evidence="2">Uncharacterized protein</fullName>
    </submittedName>
</protein>
<gene>
    <name evidence="2" type="ORF">F0L68_23720</name>
</gene>
<evidence type="ECO:0000256" key="1">
    <source>
        <dbReference type="SAM" id="MobiDB-lite"/>
    </source>
</evidence>
<proteinExistence type="predicted"/>
<name>A0A5B2X6I2_9PSEU</name>
<reference evidence="2 3" key="2">
    <citation type="submission" date="2019-09" db="EMBL/GenBank/DDBJ databases">
        <authorList>
            <person name="Jin C."/>
        </authorList>
    </citation>
    <scope>NUCLEOTIDE SEQUENCE [LARGE SCALE GENOMIC DNA]</scope>
    <source>
        <strain evidence="2 3">AN110305</strain>
    </source>
</reference>
<dbReference type="OrthoDB" id="291011at2"/>
<sequence>MVKDTTTGLWHPRNDDGSRVEKLSGASNGTYNGEYWKVTTTDGTQYFFGWNHLPGWQSGNAETQSAWTVPVYGNNPGEPCNQATFAASSCTQGWRWNLDYVVDPHNNATVYYYQPETNSYAQNLTTTSPGTQYTRGGYLLRIEYGLNTGVGGLYAQPPARVTFDIAERCLPSGAVTL</sequence>
<comment type="caution">
    <text evidence="2">The sequence shown here is derived from an EMBL/GenBank/DDBJ whole genome shotgun (WGS) entry which is preliminary data.</text>
</comment>
<feature type="compositionally biased region" description="Basic and acidic residues" evidence="1">
    <location>
        <begin position="12"/>
        <end position="22"/>
    </location>
</feature>
<evidence type="ECO:0000313" key="2">
    <source>
        <dbReference type="EMBL" id="KAA2258830.1"/>
    </source>
</evidence>
<dbReference type="RefSeq" id="WP_149851864.1">
    <property type="nucleotide sequence ID" value="NZ_VUOB01000041.1"/>
</dbReference>
<keyword evidence="3" id="KW-1185">Reference proteome</keyword>
<reference evidence="2 3" key="1">
    <citation type="submission" date="2019-09" db="EMBL/GenBank/DDBJ databases">
        <title>Goodfellowia gen. nov., a new genus of the Pseudonocardineae related to Actinoalloteichus, containing Goodfellowia coeruleoviolacea gen. nov., comb. nov. gen. nov., comb. nov.</title>
        <authorList>
            <person name="Labeda D."/>
        </authorList>
    </citation>
    <scope>NUCLEOTIDE SEQUENCE [LARGE SCALE GENOMIC DNA]</scope>
    <source>
        <strain evidence="2 3">AN110305</strain>
    </source>
</reference>
<dbReference type="Proteomes" id="UP000323454">
    <property type="component" value="Unassembled WGS sequence"/>
</dbReference>
<dbReference type="AlphaFoldDB" id="A0A5B2X6I2"/>
<accession>A0A5B2X6I2</accession>
<feature type="region of interest" description="Disordered" evidence="1">
    <location>
        <begin position="1"/>
        <end position="25"/>
    </location>
</feature>
<organism evidence="2 3">
    <name type="scientific">Solihabitans fulvus</name>
    <dbReference type="NCBI Taxonomy" id="1892852"/>
    <lineage>
        <taxon>Bacteria</taxon>
        <taxon>Bacillati</taxon>
        <taxon>Actinomycetota</taxon>
        <taxon>Actinomycetes</taxon>
        <taxon>Pseudonocardiales</taxon>
        <taxon>Pseudonocardiaceae</taxon>
        <taxon>Solihabitans</taxon>
    </lineage>
</organism>